<keyword evidence="1" id="KW-0472">Membrane</keyword>
<dbReference type="RefSeq" id="WP_175529296.1">
    <property type="nucleotide sequence ID" value="NZ_FNFE01000003.1"/>
</dbReference>
<dbReference type="EMBL" id="FNFE01000003">
    <property type="protein sequence ID" value="SDK24776.1"/>
    <property type="molecule type" value="Genomic_DNA"/>
</dbReference>
<evidence type="ECO:0000256" key="1">
    <source>
        <dbReference type="SAM" id="Phobius"/>
    </source>
</evidence>
<feature type="transmembrane region" description="Helical" evidence="1">
    <location>
        <begin position="15"/>
        <end position="35"/>
    </location>
</feature>
<evidence type="ECO:0000313" key="2">
    <source>
        <dbReference type="EMBL" id="SDK24776.1"/>
    </source>
</evidence>
<dbReference type="AlphaFoldDB" id="A0A1G9ABT5"/>
<keyword evidence="1" id="KW-0812">Transmembrane</keyword>
<gene>
    <name evidence="2" type="ORF">SAMN04515672_2663</name>
</gene>
<name>A0A1G9ABT5_9EURY</name>
<accession>A0A1G9ABT5</accession>
<dbReference type="OrthoDB" id="154701at2157"/>
<keyword evidence="1" id="KW-1133">Transmembrane helix</keyword>
<reference evidence="3" key="1">
    <citation type="submission" date="2016-10" db="EMBL/GenBank/DDBJ databases">
        <authorList>
            <person name="Varghese N."/>
            <person name="Submissions S."/>
        </authorList>
    </citation>
    <scope>NUCLEOTIDE SEQUENCE [LARGE SCALE GENOMIC DNA]</scope>
    <source>
        <strain evidence="3">B4,CECT 8067,JCM 17497</strain>
    </source>
</reference>
<protein>
    <submittedName>
        <fullName evidence="2">Uncharacterized protein</fullName>
    </submittedName>
</protein>
<dbReference type="STRING" id="1095776.SAMN04515672_2663"/>
<dbReference type="Proteomes" id="UP000198882">
    <property type="component" value="Unassembled WGS sequence"/>
</dbReference>
<keyword evidence="3" id="KW-1185">Reference proteome</keyword>
<proteinExistence type="predicted"/>
<evidence type="ECO:0000313" key="3">
    <source>
        <dbReference type="Proteomes" id="UP000198882"/>
    </source>
</evidence>
<sequence length="52" mass="5833">MMETLLHAGTEHPSLLWVLIPSLLTFFAGLGIGTFSERVRNWIHAQTEPSPE</sequence>
<organism evidence="2 3">
    <name type="scientific">Natronorubrum texcoconense</name>
    <dbReference type="NCBI Taxonomy" id="1095776"/>
    <lineage>
        <taxon>Archaea</taxon>
        <taxon>Methanobacteriati</taxon>
        <taxon>Methanobacteriota</taxon>
        <taxon>Stenosarchaea group</taxon>
        <taxon>Halobacteria</taxon>
        <taxon>Halobacteriales</taxon>
        <taxon>Natrialbaceae</taxon>
        <taxon>Natronorubrum</taxon>
    </lineage>
</organism>